<name>A0A0F9MD10_9ZZZZ</name>
<proteinExistence type="predicted"/>
<dbReference type="EMBL" id="LAZR01005009">
    <property type="protein sequence ID" value="KKN03679.1"/>
    <property type="molecule type" value="Genomic_DNA"/>
</dbReference>
<protein>
    <submittedName>
        <fullName evidence="1">Uncharacterized protein</fullName>
    </submittedName>
</protein>
<organism evidence="1">
    <name type="scientific">marine sediment metagenome</name>
    <dbReference type="NCBI Taxonomy" id="412755"/>
    <lineage>
        <taxon>unclassified sequences</taxon>
        <taxon>metagenomes</taxon>
        <taxon>ecological metagenomes</taxon>
    </lineage>
</organism>
<dbReference type="AlphaFoldDB" id="A0A0F9MD10"/>
<evidence type="ECO:0000313" key="1">
    <source>
        <dbReference type="EMBL" id="KKN03679.1"/>
    </source>
</evidence>
<gene>
    <name evidence="1" type="ORF">LCGC14_1105250</name>
</gene>
<accession>A0A0F9MD10</accession>
<reference evidence="1" key="1">
    <citation type="journal article" date="2015" name="Nature">
        <title>Complex archaea that bridge the gap between prokaryotes and eukaryotes.</title>
        <authorList>
            <person name="Spang A."/>
            <person name="Saw J.H."/>
            <person name="Jorgensen S.L."/>
            <person name="Zaremba-Niedzwiedzka K."/>
            <person name="Martijn J."/>
            <person name="Lind A.E."/>
            <person name="van Eijk R."/>
            <person name="Schleper C."/>
            <person name="Guy L."/>
            <person name="Ettema T.J."/>
        </authorList>
    </citation>
    <scope>NUCLEOTIDE SEQUENCE</scope>
</reference>
<sequence>MRFDNYDDIWDVKTRPHHFHVRRLQSVVESPMSGEPNHDIPILLKKILDSIKK</sequence>
<comment type="caution">
    <text evidence="1">The sequence shown here is derived from an EMBL/GenBank/DDBJ whole genome shotgun (WGS) entry which is preliminary data.</text>
</comment>